<dbReference type="InterPro" id="IPR050595">
    <property type="entry name" value="Bact_response_regulator"/>
</dbReference>
<evidence type="ECO:0000313" key="6">
    <source>
        <dbReference type="EMBL" id="SCY04149.1"/>
    </source>
</evidence>
<dbReference type="RefSeq" id="WP_175493753.1">
    <property type="nucleotide sequence ID" value="NZ_FMVJ01000002.1"/>
</dbReference>
<protein>
    <submittedName>
        <fullName evidence="6">CheY chemotaxis protein or a CheY-like REC (Receiver) domain</fullName>
    </submittedName>
</protein>
<dbReference type="Proteomes" id="UP000199569">
    <property type="component" value="Unassembled WGS sequence"/>
</dbReference>
<dbReference type="PANTHER" id="PTHR44591">
    <property type="entry name" value="STRESS RESPONSE REGULATOR PROTEIN 1"/>
    <property type="match status" value="1"/>
</dbReference>
<dbReference type="InterPro" id="IPR011006">
    <property type="entry name" value="CheY-like_superfamily"/>
</dbReference>
<dbReference type="PANTHER" id="PTHR44591:SF3">
    <property type="entry name" value="RESPONSE REGULATORY DOMAIN-CONTAINING PROTEIN"/>
    <property type="match status" value="1"/>
</dbReference>
<organism evidence="6 7">
    <name type="scientific">Microvirga guangxiensis</name>
    <dbReference type="NCBI Taxonomy" id="549386"/>
    <lineage>
        <taxon>Bacteria</taxon>
        <taxon>Pseudomonadati</taxon>
        <taxon>Pseudomonadota</taxon>
        <taxon>Alphaproteobacteria</taxon>
        <taxon>Hyphomicrobiales</taxon>
        <taxon>Methylobacteriaceae</taxon>
        <taxon>Microvirga</taxon>
    </lineage>
</organism>
<keyword evidence="2" id="KW-0805">Transcription regulation</keyword>
<feature type="modified residue" description="4-aspartylphosphate" evidence="4">
    <location>
        <position position="51"/>
    </location>
</feature>
<dbReference type="GO" id="GO:0000160">
    <property type="term" value="P:phosphorelay signal transduction system"/>
    <property type="evidence" value="ECO:0007669"/>
    <property type="project" value="InterPro"/>
</dbReference>
<evidence type="ECO:0000259" key="5">
    <source>
        <dbReference type="PROSITE" id="PS50110"/>
    </source>
</evidence>
<keyword evidence="7" id="KW-1185">Reference proteome</keyword>
<dbReference type="SMART" id="SM00448">
    <property type="entry name" value="REC"/>
    <property type="match status" value="1"/>
</dbReference>
<name>A0A1G5CNL7_9HYPH</name>
<evidence type="ECO:0000256" key="4">
    <source>
        <dbReference type="PROSITE-ProRule" id="PRU00169"/>
    </source>
</evidence>
<gene>
    <name evidence="6" type="ORF">SAMN02927923_00628</name>
</gene>
<keyword evidence="1 4" id="KW-0597">Phosphoprotein</keyword>
<accession>A0A1G5CNL7</accession>
<evidence type="ECO:0000256" key="2">
    <source>
        <dbReference type="ARBA" id="ARBA00023015"/>
    </source>
</evidence>
<feature type="domain" description="Response regulatory" evidence="5">
    <location>
        <begin position="2"/>
        <end position="111"/>
    </location>
</feature>
<dbReference type="STRING" id="549386.SAMN02927923_00628"/>
<reference evidence="6 7" key="1">
    <citation type="submission" date="2016-10" db="EMBL/GenBank/DDBJ databases">
        <authorList>
            <person name="de Groot N.N."/>
        </authorList>
    </citation>
    <scope>NUCLEOTIDE SEQUENCE [LARGE SCALE GENOMIC DNA]</scope>
    <source>
        <strain evidence="6 7">CGMCC 1.7666</strain>
    </source>
</reference>
<dbReference type="Pfam" id="PF00072">
    <property type="entry name" value="Response_reg"/>
    <property type="match status" value="1"/>
</dbReference>
<dbReference type="PROSITE" id="PS50110">
    <property type="entry name" value="RESPONSE_REGULATORY"/>
    <property type="match status" value="1"/>
</dbReference>
<evidence type="ECO:0000256" key="3">
    <source>
        <dbReference type="ARBA" id="ARBA00023163"/>
    </source>
</evidence>
<dbReference type="SUPFAM" id="SSF52172">
    <property type="entry name" value="CheY-like"/>
    <property type="match status" value="1"/>
</dbReference>
<dbReference type="AlphaFoldDB" id="A0A1G5CNL7"/>
<evidence type="ECO:0000256" key="1">
    <source>
        <dbReference type="ARBA" id="ARBA00022553"/>
    </source>
</evidence>
<proteinExistence type="predicted"/>
<evidence type="ECO:0000313" key="7">
    <source>
        <dbReference type="Proteomes" id="UP000199569"/>
    </source>
</evidence>
<dbReference type="EMBL" id="FMVJ01000002">
    <property type="protein sequence ID" value="SCY04149.1"/>
    <property type="molecule type" value="Genomic_DNA"/>
</dbReference>
<dbReference type="Gene3D" id="3.40.50.2300">
    <property type="match status" value="1"/>
</dbReference>
<sequence>MRILILEDDPFIASDLQSILEDEGHEVVGVFDSIAETYQHLEDEFDYALLDIDVVGGKSFGVANALAERSIPFAFVSASKPGDLPQSLREVAFIPKPFEERAILQSIDSSSSRSYSC</sequence>
<dbReference type="InterPro" id="IPR001789">
    <property type="entry name" value="Sig_transdc_resp-reg_receiver"/>
</dbReference>
<keyword evidence="3" id="KW-0804">Transcription</keyword>